<protein>
    <submittedName>
        <fullName evidence="18">Polysaccharide export outer membrane protein</fullName>
    </submittedName>
</protein>
<keyword evidence="7 15" id="KW-0732">Signal</keyword>
<keyword evidence="10" id="KW-0626">Porin</keyword>
<evidence type="ECO:0000256" key="6">
    <source>
        <dbReference type="ARBA" id="ARBA00022692"/>
    </source>
</evidence>
<evidence type="ECO:0000256" key="2">
    <source>
        <dbReference type="ARBA" id="ARBA00009450"/>
    </source>
</evidence>
<organism evidence="18 19">
    <name type="scientific">Nitrosomonas halophila</name>
    <dbReference type="NCBI Taxonomy" id="44576"/>
    <lineage>
        <taxon>Bacteria</taxon>
        <taxon>Pseudomonadati</taxon>
        <taxon>Pseudomonadota</taxon>
        <taxon>Betaproteobacteria</taxon>
        <taxon>Nitrosomonadales</taxon>
        <taxon>Nitrosomonadaceae</taxon>
        <taxon>Nitrosomonas</taxon>
    </lineage>
</organism>
<keyword evidence="12" id="KW-0564">Palmitate</keyword>
<comment type="subcellular location">
    <subcellularLocation>
        <location evidence="1">Cell outer membrane</location>
        <topology evidence="1">Multi-pass membrane protein</topology>
    </subcellularLocation>
</comment>
<evidence type="ECO:0000259" key="16">
    <source>
        <dbReference type="Pfam" id="PF02563"/>
    </source>
</evidence>
<dbReference type="Pfam" id="PF02563">
    <property type="entry name" value="Poly_export"/>
    <property type="match status" value="1"/>
</dbReference>
<evidence type="ECO:0000256" key="4">
    <source>
        <dbReference type="ARBA" id="ARBA00022452"/>
    </source>
</evidence>
<dbReference type="Gene3D" id="3.10.560.10">
    <property type="entry name" value="Outer membrane lipoprotein wza domain like"/>
    <property type="match status" value="2"/>
</dbReference>
<dbReference type="OrthoDB" id="9815244at2"/>
<evidence type="ECO:0000256" key="7">
    <source>
        <dbReference type="ARBA" id="ARBA00022729"/>
    </source>
</evidence>
<dbReference type="AlphaFoldDB" id="A0A1H3HUM9"/>
<dbReference type="Gene3D" id="3.30.1950.10">
    <property type="entry name" value="wza like domain"/>
    <property type="match status" value="1"/>
</dbReference>
<dbReference type="EMBL" id="FNOY01000022">
    <property type="protein sequence ID" value="SDY19193.1"/>
    <property type="molecule type" value="Genomic_DNA"/>
</dbReference>
<reference evidence="18 19" key="1">
    <citation type="submission" date="2016-10" db="EMBL/GenBank/DDBJ databases">
        <authorList>
            <person name="de Groot N.N."/>
        </authorList>
    </citation>
    <scope>NUCLEOTIDE SEQUENCE [LARGE SCALE GENOMIC DNA]</scope>
    <source>
        <strain evidence="18 19">Nm1</strain>
    </source>
</reference>
<dbReference type="Proteomes" id="UP000198640">
    <property type="component" value="Unassembled WGS sequence"/>
</dbReference>
<evidence type="ECO:0000256" key="14">
    <source>
        <dbReference type="ARBA" id="ARBA00023288"/>
    </source>
</evidence>
<proteinExistence type="inferred from homology"/>
<dbReference type="InterPro" id="IPR003715">
    <property type="entry name" value="Poly_export_N"/>
</dbReference>
<dbReference type="GO" id="GO:0009279">
    <property type="term" value="C:cell outer membrane"/>
    <property type="evidence" value="ECO:0007669"/>
    <property type="project" value="UniProtKB-SubCell"/>
</dbReference>
<dbReference type="STRING" id="44576.SAMN05421881_102215"/>
<dbReference type="GO" id="GO:0015159">
    <property type="term" value="F:polysaccharide transmembrane transporter activity"/>
    <property type="evidence" value="ECO:0007669"/>
    <property type="project" value="InterPro"/>
</dbReference>
<dbReference type="GO" id="GO:0006811">
    <property type="term" value="P:monoatomic ion transport"/>
    <property type="evidence" value="ECO:0007669"/>
    <property type="project" value="UniProtKB-KW"/>
</dbReference>
<dbReference type="NCBIfam" id="NF011658">
    <property type="entry name" value="PRK15078.1"/>
    <property type="match status" value="1"/>
</dbReference>
<evidence type="ECO:0000256" key="11">
    <source>
        <dbReference type="ARBA" id="ARBA00023136"/>
    </source>
</evidence>
<keyword evidence="13" id="KW-0998">Cell outer membrane</keyword>
<keyword evidence="11" id="KW-0472">Membrane</keyword>
<evidence type="ECO:0000313" key="19">
    <source>
        <dbReference type="Proteomes" id="UP000198640"/>
    </source>
</evidence>
<evidence type="ECO:0000256" key="12">
    <source>
        <dbReference type="ARBA" id="ARBA00023139"/>
    </source>
</evidence>
<feature type="chain" id="PRO_5011433416" evidence="15">
    <location>
        <begin position="21"/>
        <end position="406"/>
    </location>
</feature>
<evidence type="ECO:0000313" key="18">
    <source>
        <dbReference type="EMBL" id="SDY19193.1"/>
    </source>
</evidence>
<evidence type="ECO:0000256" key="8">
    <source>
        <dbReference type="ARBA" id="ARBA00023047"/>
    </source>
</evidence>
<comment type="similarity">
    <text evidence="2">Belongs to the BexD/CtrA/VexA family.</text>
</comment>
<dbReference type="PANTHER" id="PTHR33619:SF3">
    <property type="entry name" value="POLYSACCHARIDE EXPORT PROTEIN GFCE-RELATED"/>
    <property type="match status" value="1"/>
</dbReference>
<sequence>MNLRQARTYLCILALCQAAACTIVPGQHVRQFARQSSVKMPTKENDEVILKKLNIQTINAELIIELEKNHSNFSLAPDNVANHYFDYRIGSKTVKGVPTEDEPYTQYRVGPRDILNITVWDHPELTIPAGQFRSAEAAGNVVGEDGTFFYPYVGIVQAAGRTVEEIREELTRRLSKYIEFVQLDVRVAAYRSQRVYVVGEVTQPGIQLVKDIPLTVLEAINNAGGVNHEADLRNITLTRDKKTYSINLLNLYEGGDITQNVLLQHGDVLNVPDSALNKVFVLGETNFRVLGGAGMGRSRSLVMHKARMTLTEALSEAGGLDQETSDAARIFVFRGGLGKPEIYHLDAKSPDALLLADRFPLQPRDVIYVDRAEGIRWNQIIGQIQPTINLLNAFDGALRVQPFLKQ</sequence>
<evidence type="ECO:0000256" key="5">
    <source>
        <dbReference type="ARBA" id="ARBA00022597"/>
    </source>
</evidence>
<dbReference type="InterPro" id="IPR054765">
    <property type="entry name" value="SLBB_dom"/>
</dbReference>
<dbReference type="GO" id="GO:0046930">
    <property type="term" value="C:pore complex"/>
    <property type="evidence" value="ECO:0007669"/>
    <property type="project" value="UniProtKB-KW"/>
</dbReference>
<gene>
    <name evidence="18" type="ORF">SAMN05421881_102215</name>
</gene>
<name>A0A1H3HUM9_9PROT</name>
<dbReference type="InterPro" id="IPR049712">
    <property type="entry name" value="Poly_export"/>
</dbReference>
<evidence type="ECO:0000256" key="9">
    <source>
        <dbReference type="ARBA" id="ARBA00023065"/>
    </source>
</evidence>
<feature type="domain" description="Polysaccharide export protein N-terminal" evidence="16">
    <location>
        <begin position="104"/>
        <end position="187"/>
    </location>
</feature>
<keyword evidence="4" id="KW-1134">Transmembrane beta strand</keyword>
<keyword evidence="6" id="KW-0812">Transmembrane</keyword>
<feature type="domain" description="SLBB" evidence="17">
    <location>
        <begin position="193"/>
        <end position="271"/>
    </location>
</feature>
<feature type="signal peptide" evidence="15">
    <location>
        <begin position="1"/>
        <end position="20"/>
    </location>
</feature>
<keyword evidence="9" id="KW-0406">Ion transport</keyword>
<evidence type="ECO:0000256" key="10">
    <source>
        <dbReference type="ARBA" id="ARBA00023114"/>
    </source>
</evidence>
<keyword evidence="8" id="KW-0625">Polysaccharide transport</keyword>
<keyword evidence="3" id="KW-0813">Transport</keyword>
<accession>A0A1H3HUM9</accession>
<evidence type="ECO:0000256" key="1">
    <source>
        <dbReference type="ARBA" id="ARBA00004571"/>
    </source>
</evidence>
<feature type="domain" description="SLBB" evidence="17">
    <location>
        <begin position="299"/>
        <end position="369"/>
    </location>
</feature>
<evidence type="ECO:0000256" key="15">
    <source>
        <dbReference type="SAM" id="SignalP"/>
    </source>
</evidence>
<keyword evidence="5" id="KW-0762">Sugar transport</keyword>
<dbReference type="Pfam" id="PF22461">
    <property type="entry name" value="SLBB_2"/>
    <property type="match status" value="2"/>
</dbReference>
<dbReference type="RefSeq" id="WP_090413663.1">
    <property type="nucleotide sequence ID" value="NZ_FNOY01000022.1"/>
</dbReference>
<evidence type="ECO:0000259" key="17">
    <source>
        <dbReference type="Pfam" id="PF22461"/>
    </source>
</evidence>
<keyword evidence="14" id="KW-0449">Lipoprotein</keyword>
<dbReference type="GO" id="GO:0015288">
    <property type="term" value="F:porin activity"/>
    <property type="evidence" value="ECO:0007669"/>
    <property type="project" value="UniProtKB-KW"/>
</dbReference>
<evidence type="ECO:0000256" key="13">
    <source>
        <dbReference type="ARBA" id="ARBA00023237"/>
    </source>
</evidence>
<keyword evidence="19" id="KW-1185">Reference proteome</keyword>
<evidence type="ECO:0000256" key="3">
    <source>
        <dbReference type="ARBA" id="ARBA00022448"/>
    </source>
</evidence>
<dbReference type="PANTHER" id="PTHR33619">
    <property type="entry name" value="POLYSACCHARIDE EXPORT PROTEIN GFCE-RELATED"/>
    <property type="match status" value="1"/>
</dbReference>